<evidence type="ECO:0000256" key="6">
    <source>
        <dbReference type="ARBA" id="ARBA00022618"/>
    </source>
</evidence>
<dbReference type="GO" id="GO:0005524">
    <property type="term" value="F:ATP binding"/>
    <property type="evidence" value="ECO:0007669"/>
    <property type="project" value="UniProtKB-UniRule"/>
</dbReference>
<dbReference type="PROSITE" id="PS00108">
    <property type="entry name" value="PROTEIN_KINASE_ST"/>
    <property type="match status" value="1"/>
</dbReference>
<dbReference type="GO" id="GO:0000785">
    <property type="term" value="C:chromatin"/>
    <property type="evidence" value="ECO:0007669"/>
    <property type="project" value="EnsemblFungi"/>
</dbReference>
<evidence type="ECO:0000256" key="16">
    <source>
        <dbReference type="RuleBase" id="RU000304"/>
    </source>
</evidence>
<keyword evidence="10 14" id="KW-0067">ATP-binding</keyword>
<dbReference type="GO" id="GO:0006367">
    <property type="term" value="P:transcription initiation at RNA polymerase II promoter"/>
    <property type="evidence" value="ECO:0007669"/>
    <property type="project" value="EnsemblFungi"/>
</dbReference>
<evidence type="ECO:0000256" key="15">
    <source>
        <dbReference type="PROSITE-ProRule" id="PRU10141"/>
    </source>
</evidence>
<feature type="domain" description="Protein kinase" evidence="18">
    <location>
        <begin position="16"/>
        <end position="299"/>
    </location>
</feature>
<feature type="compositionally biased region" description="Basic and acidic residues" evidence="17">
    <location>
        <begin position="316"/>
        <end position="341"/>
    </location>
</feature>
<keyword evidence="7" id="KW-0808">Transferase</keyword>
<dbReference type="EC" id="2.7.11.23" evidence="3"/>
<evidence type="ECO:0000256" key="17">
    <source>
        <dbReference type="SAM" id="MobiDB-lite"/>
    </source>
</evidence>
<dbReference type="CDD" id="cd07841">
    <property type="entry name" value="STKc_CDK7"/>
    <property type="match status" value="1"/>
</dbReference>
<dbReference type="InterPro" id="IPR011009">
    <property type="entry name" value="Kinase-like_dom_sf"/>
</dbReference>
<evidence type="ECO:0000256" key="10">
    <source>
        <dbReference type="ARBA" id="ARBA00022840"/>
    </source>
</evidence>
<dbReference type="PROSITE" id="PS00107">
    <property type="entry name" value="PROTEIN_KINASE_ATP"/>
    <property type="match status" value="1"/>
</dbReference>
<evidence type="ECO:0000256" key="2">
    <source>
        <dbReference type="ARBA" id="ARBA00006485"/>
    </source>
</evidence>
<evidence type="ECO:0000259" key="18">
    <source>
        <dbReference type="PROSITE" id="PS50011"/>
    </source>
</evidence>
<dbReference type="Pfam" id="PF00069">
    <property type="entry name" value="Pkinase"/>
    <property type="match status" value="1"/>
</dbReference>
<dbReference type="Gene3D" id="3.30.200.20">
    <property type="entry name" value="Phosphorylase Kinase, domain 1"/>
    <property type="match status" value="1"/>
</dbReference>
<proteinExistence type="inferred from homology"/>
<dbReference type="RefSeq" id="XP_018985973.1">
    <property type="nucleotide sequence ID" value="XM_019127005.1"/>
</dbReference>
<sequence length="347" mass="39278">MSIVAVKLVRKPKHTYIKEKKVGEGTYAVVYLGKQEGTKRDIAIKEIKTSAFKDGLDMSAIREMKFLQELKHVNIIELVDVFSTSDNLNLVLEFLPADLEMLIKDKAVIFTPADVKSWLLMTLRGVHHCHRNSILHRDLKPNNLLLAPDGQLKIADFGLARSPNAPLDELTSNVVTRWYRAPELLLGTRYYTGAVDIWSVGIIFAELMLRTPYLPGPSDAEQLDVTFRALGTATEDTWPGVSSLPGYNSLKIYPPPSRNELRNRFLAATEKALDLLIWLTTMDPSKRFDSSEALLSDYFTEMPRPTECSHLPKKSGQVDEALKRKREDEAQEEAKKKELQTAKRRKA</sequence>
<evidence type="ECO:0000313" key="19">
    <source>
        <dbReference type="EMBL" id="ODQ80645.1"/>
    </source>
</evidence>
<keyword evidence="20" id="KW-1185">Reference proteome</keyword>
<evidence type="ECO:0000256" key="3">
    <source>
        <dbReference type="ARBA" id="ARBA00012409"/>
    </source>
</evidence>
<dbReference type="AlphaFoldDB" id="A0A1E3QSG5"/>
<evidence type="ECO:0000256" key="9">
    <source>
        <dbReference type="ARBA" id="ARBA00022777"/>
    </source>
</evidence>
<feature type="active site" description="Proton acceptor" evidence="13">
    <location>
        <position position="138"/>
    </location>
</feature>
<organism evidence="19 20">
    <name type="scientific">Babjeviella inositovora NRRL Y-12698</name>
    <dbReference type="NCBI Taxonomy" id="984486"/>
    <lineage>
        <taxon>Eukaryota</taxon>
        <taxon>Fungi</taxon>
        <taxon>Dikarya</taxon>
        <taxon>Ascomycota</taxon>
        <taxon>Saccharomycotina</taxon>
        <taxon>Pichiomycetes</taxon>
        <taxon>Serinales incertae sedis</taxon>
        <taxon>Babjeviella</taxon>
    </lineage>
</organism>
<dbReference type="PANTHER" id="PTHR24056">
    <property type="entry name" value="CELL DIVISION PROTEIN KINASE"/>
    <property type="match status" value="1"/>
</dbReference>
<dbReference type="GO" id="GO:0060261">
    <property type="term" value="P:positive regulation of transcription initiation by RNA polymerase II"/>
    <property type="evidence" value="ECO:0007669"/>
    <property type="project" value="EnsemblFungi"/>
</dbReference>
<dbReference type="InterPro" id="IPR037770">
    <property type="entry name" value="CDK7"/>
</dbReference>
<dbReference type="FunFam" id="3.30.200.20:FF:000554">
    <property type="entry name" value="CMGC/CDK/CDK7 protein kinase"/>
    <property type="match status" value="1"/>
</dbReference>
<keyword evidence="11" id="KW-0539">Nucleus</keyword>
<evidence type="ECO:0000256" key="1">
    <source>
        <dbReference type="ARBA" id="ARBA00004123"/>
    </source>
</evidence>
<comment type="similarity">
    <text evidence="2">Belongs to the protein kinase superfamily. CMGC Ser/Thr protein kinase family. CDC2/CDKX subfamily.</text>
</comment>
<dbReference type="GO" id="GO:0070985">
    <property type="term" value="C:transcription factor TFIIK complex"/>
    <property type="evidence" value="ECO:0007669"/>
    <property type="project" value="EnsemblFungi"/>
</dbReference>
<dbReference type="InterPro" id="IPR000719">
    <property type="entry name" value="Prot_kinase_dom"/>
</dbReference>
<keyword evidence="6" id="KW-0132">Cell division</keyword>
<dbReference type="GeneID" id="30144859"/>
<dbReference type="Gene3D" id="1.10.510.10">
    <property type="entry name" value="Transferase(Phosphotransferase) domain 1"/>
    <property type="match status" value="1"/>
</dbReference>
<evidence type="ECO:0000256" key="8">
    <source>
        <dbReference type="ARBA" id="ARBA00022741"/>
    </source>
</evidence>
<keyword evidence="9" id="KW-0418">Kinase</keyword>
<dbReference type="GO" id="GO:0030447">
    <property type="term" value="P:filamentous growth"/>
    <property type="evidence" value="ECO:0007669"/>
    <property type="project" value="UniProtKB-ARBA"/>
</dbReference>
<dbReference type="SUPFAM" id="SSF56112">
    <property type="entry name" value="Protein kinase-like (PK-like)"/>
    <property type="match status" value="1"/>
</dbReference>
<dbReference type="GO" id="GO:0005737">
    <property type="term" value="C:cytoplasm"/>
    <property type="evidence" value="ECO:0007669"/>
    <property type="project" value="TreeGrafter"/>
</dbReference>
<dbReference type="SMART" id="SM00220">
    <property type="entry name" value="S_TKc"/>
    <property type="match status" value="1"/>
</dbReference>
<dbReference type="Proteomes" id="UP000094336">
    <property type="component" value="Unassembled WGS sequence"/>
</dbReference>
<evidence type="ECO:0000256" key="11">
    <source>
        <dbReference type="ARBA" id="ARBA00023242"/>
    </source>
</evidence>
<dbReference type="InterPro" id="IPR008271">
    <property type="entry name" value="Ser/Thr_kinase_AS"/>
</dbReference>
<dbReference type="GO" id="GO:0004693">
    <property type="term" value="F:cyclin-dependent protein serine/threonine kinase activity"/>
    <property type="evidence" value="ECO:0007669"/>
    <property type="project" value="EnsemblFungi"/>
</dbReference>
<evidence type="ECO:0000256" key="4">
    <source>
        <dbReference type="ARBA" id="ARBA00022527"/>
    </source>
</evidence>
<evidence type="ECO:0000256" key="14">
    <source>
        <dbReference type="PIRSR" id="PIRSR637770-2"/>
    </source>
</evidence>
<feature type="region of interest" description="Disordered" evidence="17">
    <location>
        <begin position="303"/>
        <end position="347"/>
    </location>
</feature>
<dbReference type="GO" id="GO:0140836">
    <property type="term" value="F:RNA polymerase II CTD heptapeptide repeat S5 kinase activity"/>
    <property type="evidence" value="ECO:0007669"/>
    <property type="project" value="EnsemblFungi"/>
</dbReference>
<dbReference type="GO" id="GO:0016251">
    <property type="term" value="F:RNA polymerase II general transcription initiation factor activity"/>
    <property type="evidence" value="ECO:0007669"/>
    <property type="project" value="EnsemblFungi"/>
</dbReference>
<evidence type="ECO:0000256" key="12">
    <source>
        <dbReference type="ARBA" id="ARBA00023306"/>
    </source>
</evidence>
<dbReference type="InterPro" id="IPR017441">
    <property type="entry name" value="Protein_kinase_ATP_BS"/>
</dbReference>
<name>A0A1E3QSG5_9ASCO</name>
<dbReference type="PANTHER" id="PTHR24056:SF0">
    <property type="entry name" value="CYCLIN-DEPENDENT KINASE 7"/>
    <property type="match status" value="1"/>
</dbReference>
<dbReference type="OrthoDB" id="1732493at2759"/>
<dbReference type="InterPro" id="IPR050108">
    <property type="entry name" value="CDK"/>
</dbReference>
<evidence type="ECO:0000256" key="13">
    <source>
        <dbReference type="PIRSR" id="PIRSR637770-1"/>
    </source>
</evidence>
<dbReference type="STRING" id="984486.A0A1E3QSG5"/>
<evidence type="ECO:0000256" key="5">
    <source>
        <dbReference type="ARBA" id="ARBA00022553"/>
    </source>
</evidence>
<keyword evidence="5" id="KW-0597">Phosphoprotein</keyword>
<keyword evidence="4 16" id="KW-0723">Serine/threonine-protein kinase</keyword>
<comment type="subcellular location">
    <subcellularLocation>
        <location evidence="1">Nucleus</location>
    </subcellularLocation>
</comment>
<dbReference type="FunFam" id="1.10.510.10:FF:000624">
    <property type="entry name" value="Mitogen-activated protein kinase"/>
    <property type="match status" value="1"/>
</dbReference>
<protein>
    <recommendedName>
        <fullName evidence="3">[RNA-polymerase]-subunit kinase</fullName>
        <ecNumber evidence="3">2.7.11.23</ecNumber>
    </recommendedName>
</protein>
<feature type="binding site" evidence="15">
    <location>
        <position position="53"/>
    </location>
    <ligand>
        <name>ATP</name>
        <dbReference type="ChEBI" id="CHEBI:30616"/>
    </ligand>
</feature>
<evidence type="ECO:0000256" key="7">
    <source>
        <dbReference type="ARBA" id="ARBA00022679"/>
    </source>
</evidence>
<dbReference type="EMBL" id="KV454429">
    <property type="protein sequence ID" value="ODQ80645.1"/>
    <property type="molecule type" value="Genomic_DNA"/>
</dbReference>
<evidence type="ECO:0000313" key="20">
    <source>
        <dbReference type="Proteomes" id="UP000094336"/>
    </source>
</evidence>
<keyword evidence="12" id="KW-0131">Cell cycle</keyword>
<dbReference type="GO" id="GO:0051301">
    <property type="term" value="P:cell division"/>
    <property type="evidence" value="ECO:0007669"/>
    <property type="project" value="UniProtKB-KW"/>
</dbReference>
<accession>A0A1E3QSG5</accession>
<reference evidence="20" key="1">
    <citation type="submission" date="2016-05" db="EMBL/GenBank/DDBJ databases">
        <title>Comparative genomics of biotechnologically important yeasts.</title>
        <authorList>
            <consortium name="DOE Joint Genome Institute"/>
            <person name="Riley R."/>
            <person name="Haridas S."/>
            <person name="Wolfe K.H."/>
            <person name="Lopes M.R."/>
            <person name="Hittinger C.T."/>
            <person name="Goker M."/>
            <person name="Salamov A."/>
            <person name="Wisecaver J."/>
            <person name="Long T.M."/>
            <person name="Aerts A.L."/>
            <person name="Barry K."/>
            <person name="Choi C."/>
            <person name="Clum A."/>
            <person name="Coughlan A.Y."/>
            <person name="Deshpande S."/>
            <person name="Douglass A.P."/>
            <person name="Hanson S.J."/>
            <person name="Klenk H.-P."/>
            <person name="Labutti K."/>
            <person name="Lapidus A."/>
            <person name="Lindquist E."/>
            <person name="Lipzen A."/>
            <person name="Meier-Kolthoff J.P."/>
            <person name="Ohm R.A."/>
            <person name="Otillar R.P."/>
            <person name="Pangilinan J."/>
            <person name="Peng Y."/>
            <person name="Rokas A."/>
            <person name="Rosa C.A."/>
            <person name="Scheuner C."/>
            <person name="Sibirny A.A."/>
            <person name="Slot J.C."/>
            <person name="Stielow J.B."/>
            <person name="Sun H."/>
            <person name="Kurtzman C.P."/>
            <person name="Blackwell M."/>
            <person name="Grigoriev I.V."/>
            <person name="Jeffries T.W."/>
        </authorList>
    </citation>
    <scope>NUCLEOTIDE SEQUENCE [LARGE SCALE GENOMIC DNA]</scope>
    <source>
        <strain evidence="20">NRRL Y-12698</strain>
    </source>
</reference>
<feature type="binding site" evidence="14">
    <location>
        <position position="45"/>
    </location>
    <ligand>
        <name>ATP</name>
        <dbReference type="ChEBI" id="CHEBI:30616"/>
    </ligand>
</feature>
<keyword evidence="8 14" id="KW-0547">Nucleotide-binding</keyword>
<feature type="binding site" evidence="14">
    <location>
        <begin position="22"/>
        <end position="30"/>
    </location>
    <ligand>
        <name>ATP</name>
        <dbReference type="ChEBI" id="CHEBI:30616"/>
    </ligand>
</feature>
<gene>
    <name evidence="19" type="ORF">BABINDRAFT_12779</name>
</gene>
<dbReference type="PROSITE" id="PS50011">
    <property type="entry name" value="PROTEIN_KINASE_DOM"/>
    <property type="match status" value="1"/>
</dbReference>